<dbReference type="VEuPathDB" id="FungiDB:PSHT_14228"/>
<feature type="region of interest" description="Disordered" evidence="1">
    <location>
        <begin position="437"/>
        <end position="467"/>
    </location>
</feature>
<evidence type="ECO:0000256" key="1">
    <source>
        <dbReference type="SAM" id="MobiDB-lite"/>
    </source>
</evidence>
<accession>A0A2S4VIT8</accession>
<comment type="caution">
    <text evidence="3">The sequence shown here is derived from an EMBL/GenBank/DDBJ whole genome shotgun (WGS) entry which is preliminary data.</text>
</comment>
<feature type="signal peptide" evidence="2">
    <location>
        <begin position="1"/>
        <end position="17"/>
    </location>
</feature>
<feature type="region of interest" description="Disordered" evidence="1">
    <location>
        <begin position="31"/>
        <end position="68"/>
    </location>
</feature>
<name>A0A2S4VIT8_9BASI</name>
<keyword evidence="4" id="KW-1185">Reference proteome</keyword>
<dbReference type="Proteomes" id="UP000239156">
    <property type="component" value="Unassembled WGS sequence"/>
</dbReference>
<feature type="compositionally biased region" description="Polar residues" evidence="1">
    <location>
        <begin position="31"/>
        <end position="46"/>
    </location>
</feature>
<gene>
    <name evidence="3" type="ORF">PSTT_06859</name>
</gene>
<protein>
    <submittedName>
        <fullName evidence="3">Uncharacterized protein</fullName>
    </submittedName>
</protein>
<evidence type="ECO:0000256" key="2">
    <source>
        <dbReference type="SAM" id="SignalP"/>
    </source>
</evidence>
<dbReference type="EMBL" id="PKSL01000055">
    <property type="protein sequence ID" value="POW09466.1"/>
    <property type="molecule type" value="Genomic_DNA"/>
</dbReference>
<reference evidence="3" key="1">
    <citation type="submission" date="2017-12" db="EMBL/GenBank/DDBJ databases">
        <title>Gene loss provides genomic basis for host adaptation in cereal stripe rust fungi.</title>
        <authorList>
            <person name="Xia C."/>
        </authorList>
    </citation>
    <scope>NUCLEOTIDE SEQUENCE [LARGE SCALE GENOMIC DNA]</scope>
    <source>
        <strain evidence="3">93-210</strain>
    </source>
</reference>
<evidence type="ECO:0000313" key="4">
    <source>
        <dbReference type="Proteomes" id="UP000239156"/>
    </source>
</evidence>
<dbReference type="VEuPathDB" id="FungiDB:PSTT_06859"/>
<dbReference type="AlphaFoldDB" id="A0A2S4VIT8"/>
<dbReference type="VEuPathDB" id="FungiDB:PSHT_00848"/>
<evidence type="ECO:0000313" key="3">
    <source>
        <dbReference type="EMBL" id="POW09466.1"/>
    </source>
</evidence>
<keyword evidence="2" id="KW-0732">Signal</keyword>
<proteinExistence type="predicted"/>
<sequence length="484" mass="51509">MFPAVYVACLLVATAIASPVHHEARGFSSYSQDSAQSARNHGSQASVGPFGGSMSSHDDASSATSHNSGSTMIGGGVGGFGSAGGFRFADTGGSNSMSSFTANSMSAANSFSAGGIGGGVGGFGMNQQNSFSASSAISNFQNVNSMMGQMQSTLMSGSMSSTVAYQSMLQLAQSFQIAMTQATACTSCFAGQGSQFASVASSTFNQFTRFISQMQGAFGGQICTPFGQLGNTFQSFFQHASSFSTSSSSSSRLRAPEAFGTVHGSPKVGKEFTFVGKHRKTRGSKTSYEAVASSWTQHRLPFAFHRLFVANLEDGVQNSYLIVWLRDFTRTCALMRSYKGREGNLSRSKAALQKAENRDNANTGLSPARLSCQCDKLHALSRQDNKLAVYTIRRRISVIGFADVTSRNSGSRQSHPNGYLHYDYRFLTSRIYCLTRGDPVEQTPGSTTSTDRPRSAPHKINAGSGRTTKLKVTSRLGLFINRAA</sequence>
<dbReference type="VEuPathDB" id="FungiDB:PSHT_10714"/>
<organism evidence="3 4">
    <name type="scientific">Puccinia striiformis</name>
    <dbReference type="NCBI Taxonomy" id="27350"/>
    <lineage>
        <taxon>Eukaryota</taxon>
        <taxon>Fungi</taxon>
        <taxon>Dikarya</taxon>
        <taxon>Basidiomycota</taxon>
        <taxon>Pucciniomycotina</taxon>
        <taxon>Pucciniomycetes</taxon>
        <taxon>Pucciniales</taxon>
        <taxon>Pucciniaceae</taxon>
        <taxon>Puccinia</taxon>
    </lineage>
</organism>
<feature type="chain" id="PRO_5015435103" evidence="2">
    <location>
        <begin position="18"/>
        <end position="484"/>
    </location>
</feature>